<dbReference type="InterPro" id="IPR003959">
    <property type="entry name" value="ATPase_AAA_core"/>
</dbReference>
<dbReference type="InterPro" id="IPR027417">
    <property type="entry name" value="P-loop_NTPase"/>
</dbReference>
<evidence type="ECO:0000313" key="3">
    <source>
        <dbReference type="Proteomes" id="UP001169985"/>
    </source>
</evidence>
<dbReference type="InterPro" id="IPR051396">
    <property type="entry name" value="Bact_Antivir_Def_Nuclease"/>
</dbReference>
<evidence type="ECO:0000259" key="1">
    <source>
        <dbReference type="Pfam" id="PF13304"/>
    </source>
</evidence>
<evidence type="ECO:0000313" key="2">
    <source>
        <dbReference type="EMBL" id="MDN4368882.1"/>
    </source>
</evidence>
<dbReference type="Pfam" id="PF13304">
    <property type="entry name" value="AAA_21"/>
    <property type="match status" value="1"/>
</dbReference>
<dbReference type="Proteomes" id="UP001169985">
    <property type="component" value="Unassembled WGS sequence"/>
</dbReference>
<reference evidence="2" key="2">
    <citation type="submission" date="2023-01" db="EMBL/GenBank/DDBJ databases">
        <authorList>
            <person name="Hamerlinck H."/>
            <person name="Aerssens A."/>
            <person name="Boelens J."/>
            <person name="Messiaen A.-S."/>
            <person name="Vandendriessche S."/>
            <person name="Velghe A."/>
            <person name="Verhasselt B."/>
            <person name="Leroux-Roels I."/>
        </authorList>
    </citation>
    <scope>NUCLEOTIDE SEQUENCE</scope>
    <source>
        <strain evidence="2">UZG-GERCF-220920-Env23</strain>
    </source>
</reference>
<accession>A0AAW7LR77</accession>
<dbReference type="Gene3D" id="3.40.50.300">
    <property type="entry name" value="P-loop containing nucleotide triphosphate hydrolases"/>
    <property type="match status" value="1"/>
</dbReference>
<dbReference type="AlphaFoldDB" id="A0AAW7LR77"/>
<protein>
    <submittedName>
        <fullName evidence="2">AAA family ATPase</fullName>
    </submittedName>
</protein>
<dbReference type="SUPFAM" id="SSF52540">
    <property type="entry name" value="P-loop containing nucleoside triphosphate hydrolases"/>
    <property type="match status" value="1"/>
</dbReference>
<comment type="caution">
    <text evidence="2">The sequence shown here is derived from an EMBL/GenBank/DDBJ whole genome shotgun (WGS) entry which is preliminary data.</text>
</comment>
<dbReference type="GO" id="GO:0016887">
    <property type="term" value="F:ATP hydrolysis activity"/>
    <property type="evidence" value="ECO:0007669"/>
    <property type="project" value="InterPro"/>
</dbReference>
<dbReference type="PANTHER" id="PTHR43581">
    <property type="entry name" value="ATP/GTP PHOSPHATASE"/>
    <property type="match status" value="1"/>
</dbReference>
<proteinExistence type="predicted"/>
<sequence length="551" mass="63635">MISGKDIFFSSRHTNSDVTLHVNDIIKHSKKYMNKHIYILDIDMYIQTEDMKNQEYIDEDIKSPLKMLFIGGDLTEDFLFDLLSKSEISLHEIKVKYKFDYICQISEDGYRFINNKLETGTSLSLLRTIKDFGVNYNIIRNKSFLERYSDKIFPTLLLDNTFSSYAFQNGYKYFNADDGAVYQLQPPTSFIIYDEKKNPYQLKMESLLNINIPIHALIGKNGSGKTYLINKIIKQSISSDIGIRSSGSVFSRMIVLSNTINDKCYRPANITKNKHKLNNYHFVSLTSEKYYNKIFPRGKKLTLFSLLEKIQKRDSHKRGNFEQGYLLDKVTQDVIPEYSFSIKTNLGEHIYNSFSELTGRYGLVNLSSNLELIKDSGIEYALPDEDIQFYKNNEPFTLSSGQLSFLVSMFSLISTIESNSLILIEEPENFLHPSLLTHFINSLTHILRDTNSIAIMATHSALVLREIPRAQITILNRRDNITRYQTPNIETFGADTHQIMIDVFGDLYSNAIFREELSNIAKHKTINELLVQYSDLPSDVLNKIIMEKKSK</sequence>
<dbReference type="EMBL" id="JAQIHS010000012">
    <property type="protein sequence ID" value="MDN4368882.1"/>
    <property type="molecule type" value="Genomic_DNA"/>
</dbReference>
<dbReference type="GO" id="GO:0005524">
    <property type="term" value="F:ATP binding"/>
    <property type="evidence" value="ECO:0007669"/>
    <property type="project" value="InterPro"/>
</dbReference>
<feature type="domain" description="ATPase AAA-type core" evidence="1">
    <location>
        <begin position="214"/>
        <end position="464"/>
    </location>
</feature>
<organism evidence="2 3">
    <name type="scientific">Citrobacter portucalensis</name>
    <dbReference type="NCBI Taxonomy" id="1639133"/>
    <lineage>
        <taxon>Bacteria</taxon>
        <taxon>Pseudomonadati</taxon>
        <taxon>Pseudomonadota</taxon>
        <taxon>Gammaproteobacteria</taxon>
        <taxon>Enterobacterales</taxon>
        <taxon>Enterobacteriaceae</taxon>
        <taxon>Citrobacter</taxon>
        <taxon>Citrobacter freundii complex</taxon>
    </lineage>
</organism>
<dbReference type="PANTHER" id="PTHR43581:SF4">
    <property type="entry name" value="ATP_GTP PHOSPHATASE"/>
    <property type="match status" value="1"/>
</dbReference>
<name>A0AAW7LR77_9ENTR</name>
<gene>
    <name evidence="2" type="ORF">PEY55_11355</name>
</gene>
<reference evidence="2" key="1">
    <citation type="journal article" date="2023" name="Antimicrob Resist Infect Control">
        <title>Sanitary installations and wastewater plumbing as reservoir for the long-term circulation and transmission of carbapenemase producing Citrobacter freundii clones in a hospital setting.</title>
        <authorList>
            <person name="Hamerlinck H."/>
            <person name="Aerssens A."/>
            <person name="Boelens J."/>
            <person name="Dehaene A."/>
            <person name="McMahon M."/>
            <person name="Messiaen A.S."/>
            <person name="Vandendriessche S."/>
            <person name="Velghe A."/>
            <person name="Leroux-Roels I."/>
            <person name="Verhasselt B."/>
        </authorList>
    </citation>
    <scope>NUCLEOTIDE SEQUENCE</scope>
    <source>
        <strain evidence="2">UZG-GERCF-220920-Env23</strain>
    </source>
</reference>